<evidence type="ECO:0000256" key="3">
    <source>
        <dbReference type="ARBA" id="ARBA00004429"/>
    </source>
</evidence>
<dbReference type="PIRSF" id="PIRSF000169">
    <property type="entry name" value="SDH_D"/>
    <property type="match status" value="1"/>
</dbReference>
<keyword evidence="6" id="KW-0813">Transport</keyword>
<keyword evidence="7" id="KW-1003">Cell membrane</keyword>
<evidence type="ECO:0000256" key="9">
    <source>
        <dbReference type="ARBA" id="ARBA00022532"/>
    </source>
</evidence>
<evidence type="ECO:0000313" key="19">
    <source>
        <dbReference type="Proteomes" id="UP001298424"/>
    </source>
</evidence>
<accession>A0ABS9NKH6</accession>
<keyword evidence="19" id="KW-1185">Reference proteome</keyword>
<dbReference type="InterPro" id="IPR034804">
    <property type="entry name" value="SQR/QFR_C/D"/>
</dbReference>
<evidence type="ECO:0000256" key="5">
    <source>
        <dbReference type="ARBA" id="ARBA00019425"/>
    </source>
</evidence>
<comment type="pathway">
    <text evidence="4">Carbohydrate metabolism; tricarboxylic acid cycle.</text>
</comment>
<dbReference type="NCBIfam" id="TIGR02968">
    <property type="entry name" value="succ_dehyd_anc"/>
    <property type="match status" value="1"/>
</dbReference>
<name>A0ABS9NKH6_9NEIS</name>
<keyword evidence="8" id="KW-0997">Cell inner membrane</keyword>
<evidence type="ECO:0000256" key="6">
    <source>
        <dbReference type="ARBA" id="ARBA00022448"/>
    </source>
</evidence>
<evidence type="ECO:0000256" key="14">
    <source>
        <dbReference type="ARBA" id="ARBA00022989"/>
    </source>
</evidence>
<comment type="caution">
    <text evidence="18">The sequence shown here is derived from an EMBL/GenBank/DDBJ whole genome shotgun (WGS) entry which is preliminary data.</text>
</comment>
<feature type="transmembrane region" description="Helical" evidence="17">
    <location>
        <begin position="21"/>
        <end position="40"/>
    </location>
</feature>
<dbReference type="PANTHER" id="PTHR38689">
    <property type="entry name" value="SUCCINATE DEHYDROGENASE HYDROPHOBIC MEMBRANE ANCHOR SUBUNIT"/>
    <property type="match status" value="1"/>
</dbReference>
<dbReference type="RefSeq" id="WP_238745518.1">
    <property type="nucleotide sequence ID" value="NZ_JAKOOW010000006.1"/>
</dbReference>
<evidence type="ECO:0000256" key="8">
    <source>
        <dbReference type="ARBA" id="ARBA00022519"/>
    </source>
</evidence>
<comment type="subcellular location">
    <subcellularLocation>
        <location evidence="3">Cell inner membrane</location>
        <topology evidence="3">Multi-pass membrane protein</topology>
    </subcellularLocation>
</comment>
<dbReference type="InterPro" id="IPR014312">
    <property type="entry name" value="Succ_DH_anchor"/>
</dbReference>
<keyword evidence="12" id="KW-0479">Metal-binding</keyword>
<dbReference type="SUPFAM" id="SSF81343">
    <property type="entry name" value="Fumarate reductase respiratory complex transmembrane subunits"/>
    <property type="match status" value="1"/>
</dbReference>
<evidence type="ECO:0000256" key="4">
    <source>
        <dbReference type="ARBA" id="ARBA00005163"/>
    </source>
</evidence>
<keyword evidence="14 17" id="KW-1133">Transmembrane helix</keyword>
<comment type="function">
    <text evidence="2">Membrane-anchoring subunit of succinate dehydrogenase (SDH).</text>
</comment>
<keyword evidence="9" id="KW-0816">Tricarboxylic acid cycle</keyword>
<dbReference type="CDD" id="cd03494">
    <property type="entry name" value="SQR_TypeC_SdhD"/>
    <property type="match status" value="1"/>
</dbReference>
<reference evidence="18 19" key="1">
    <citation type="submission" date="2022-02" db="EMBL/GenBank/DDBJ databases">
        <title>Genome sequence data of Kingella unionensis sp. nov. strain CICC 24913 (CCUG 75125).</title>
        <authorList>
            <person name="Xiao M."/>
        </authorList>
    </citation>
    <scope>NUCLEOTIDE SEQUENCE [LARGE SCALE GENOMIC DNA]</scope>
    <source>
        <strain evidence="18 19">CICC 24913</strain>
    </source>
</reference>
<keyword evidence="13" id="KW-0249">Electron transport</keyword>
<feature type="transmembrane region" description="Helical" evidence="17">
    <location>
        <begin position="92"/>
        <end position="114"/>
    </location>
</feature>
<evidence type="ECO:0000256" key="16">
    <source>
        <dbReference type="ARBA" id="ARBA00023136"/>
    </source>
</evidence>
<keyword evidence="11 17" id="KW-0812">Transmembrane</keyword>
<evidence type="ECO:0000256" key="1">
    <source>
        <dbReference type="ARBA" id="ARBA00001971"/>
    </source>
</evidence>
<dbReference type="PANTHER" id="PTHR38689:SF1">
    <property type="entry name" value="SUCCINATE DEHYDROGENASE HYDROPHOBIC MEMBRANE ANCHOR SUBUNIT"/>
    <property type="match status" value="1"/>
</dbReference>
<dbReference type="Pfam" id="PF01127">
    <property type="entry name" value="Sdh_cyt"/>
    <property type="match status" value="1"/>
</dbReference>
<dbReference type="EMBL" id="JAKOOW010000006">
    <property type="protein sequence ID" value="MCG6503293.1"/>
    <property type="molecule type" value="Genomic_DNA"/>
</dbReference>
<dbReference type="Proteomes" id="UP001298424">
    <property type="component" value="Unassembled WGS sequence"/>
</dbReference>
<evidence type="ECO:0000256" key="15">
    <source>
        <dbReference type="ARBA" id="ARBA00023004"/>
    </source>
</evidence>
<keyword evidence="15" id="KW-0408">Iron</keyword>
<evidence type="ECO:0000313" key="18">
    <source>
        <dbReference type="EMBL" id="MCG6503293.1"/>
    </source>
</evidence>
<evidence type="ECO:0000256" key="10">
    <source>
        <dbReference type="ARBA" id="ARBA00022617"/>
    </source>
</evidence>
<proteinExistence type="predicted"/>
<gene>
    <name evidence="18" type="primary">sdhD</name>
    <name evidence="18" type="ORF">MB824_02110</name>
</gene>
<evidence type="ECO:0000256" key="13">
    <source>
        <dbReference type="ARBA" id="ARBA00022982"/>
    </source>
</evidence>
<evidence type="ECO:0000256" key="17">
    <source>
        <dbReference type="SAM" id="Phobius"/>
    </source>
</evidence>
<keyword evidence="10" id="KW-0349">Heme</keyword>
<evidence type="ECO:0000256" key="11">
    <source>
        <dbReference type="ARBA" id="ARBA00022692"/>
    </source>
</evidence>
<evidence type="ECO:0000256" key="7">
    <source>
        <dbReference type="ARBA" id="ARBA00022475"/>
    </source>
</evidence>
<sequence>MVNRKLVGAHYGLRDWAMQRITAVVMLVYSLFFLFFLFSLAGAQDYSQWQAFFGKTWVKLFTQVSFIALFLHAWVGIRDLWMDYVKPFGIRLALHCLTIIWLIACTVYSVHVIWG</sequence>
<evidence type="ECO:0000256" key="12">
    <source>
        <dbReference type="ARBA" id="ARBA00022723"/>
    </source>
</evidence>
<evidence type="ECO:0000256" key="2">
    <source>
        <dbReference type="ARBA" id="ARBA00004050"/>
    </source>
</evidence>
<feature type="transmembrane region" description="Helical" evidence="17">
    <location>
        <begin position="60"/>
        <end position="80"/>
    </location>
</feature>
<comment type="cofactor">
    <cofactor evidence="1">
        <name>heme</name>
        <dbReference type="ChEBI" id="CHEBI:30413"/>
    </cofactor>
</comment>
<protein>
    <recommendedName>
        <fullName evidence="5">Succinate dehydrogenase hydrophobic membrane anchor subunit</fullName>
    </recommendedName>
</protein>
<dbReference type="InterPro" id="IPR000701">
    <property type="entry name" value="SuccDH_FuR_B_TM-su"/>
</dbReference>
<keyword evidence="16 17" id="KW-0472">Membrane</keyword>
<dbReference type="Gene3D" id="1.20.1300.10">
    <property type="entry name" value="Fumarate reductase/succinate dehydrogenase, transmembrane subunit"/>
    <property type="match status" value="1"/>
</dbReference>
<organism evidence="18 19">
    <name type="scientific">Kingella pumchi</name>
    <dbReference type="NCBI Taxonomy" id="2779506"/>
    <lineage>
        <taxon>Bacteria</taxon>
        <taxon>Pseudomonadati</taxon>
        <taxon>Pseudomonadota</taxon>
        <taxon>Betaproteobacteria</taxon>
        <taxon>Neisseriales</taxon>
        <taxon>Neisseriaceae</taxon>
        <taxon>Kingella</taxon>
    </lineage>
</organism>